<dbReference type="SUPFAM" id="SSF52172">
    <property type="entry name" value="CheY-like"/>
    <property type="match status" value="1"/>
</dbReference>
<dbReference type="KEGG" id="salw:CP975_06740"/>
<dbReference type="InterPro" id="IPR039420">
    <property type="entry name" value="WalR-like"/>
</dbReference>
<protein>
    <submittedName>
        <fullName evidence="5">DNA-binding response regulator</fullName>
    </submittedName>
</protein>
<dbReference type="Pfam" id="PF00196">
    <property type="entry name" value="GerE"/>
    <property type="match status" value="1"/>
</dbReference>
<sequence length="201" mass="21433">MIRVLIADSLRLTREALSVVLASEPGMHVVAQVPRGDEIVPNALRARPTVAVLDAELPGLDGTTAAARLRAALPSCRIVILTTSERAGALRTALEVGVEGFMSKGVSVKELTDSVRKVARGERVLDPRLVADALHAPENPLSERDTEILHLAARGHTPPEIAGILHLSPGTVRNNLAAINRKVGARNRIEAIRTASARGWI</sequence>
<evidence type="ECO:0000256" key="1">
    <source>
        <dbReference type="ARBA" id="ARBA00023125"/>
    </source>
</evidence>
<dbReference type="Pfam" id="PF00072">
    <property type="entry name" value="Response_reg"/>
    <property type="match status" value="1"/>
</dbReference>
<feature type="modified residue" description="4-aspartylphosphate" evidence="2">
    <location>
        <position position="54"/>
    </location>
</feature>
<keyword evidence="1 5" id="KW-0238">DNA-binding</keyword>
<dbReference type="PROSITE" id="PS50043">
    <property type="entry name" value="HTH_LUXR_2"/>
    <property type="match status" value="1"/>
</dbReference>
<proteinExistence type="predicted"/>
<dbReference type="InterPro" id="IPR016032">
    <property type="entry name" value="Sig_transdc_resp-reg_C-effctor"/>
</dbReference>
<organism evidence="5 6">
    <name type="scientific">Streptomyces alboniger</name>
    <dbReference type="NCBI Taxonomy" id="132473"/>
    <lineage>
        <taxon>Bacteria</taxon>
        <taxon>Bacillati</taxon>
        <taxon>Actinomycetota</taxon>
        <taxon>Actinomycetes</taxon>
        <taxon>Kitasatosporales</taxon>
        <taxon>Streptomycetaceae</taxon>
        <taxon>Streptomyces</taxon>
        <taxon>Streptomyces aurantiacus group</taxon>
    </lineage>
</organism>
<feature type="domain" description="HTH luxR-type" evidence="3">
    <location>
        <begin position="134"/>
        <end position="199"/>
    </location>
</feature>
<dbReference type="GO" id="GO:0003677">
    <property type="term" value="F:DNA binding"/>
    <property type="evidence" value="ECO:0007669"/>
    <property type="project" value="UniProtKB-KW"/>
</dbReference>
<dbReference type="Gene3D" id="3.40.50.2300">
    <property type="match status" value="1"/>
</dbReference>
<dbReference type="EMBL" id="CP023695">
    <property type="protein sequence ID" value="QEV22142.1"/>
    <property type="molecule type" value="Genomic_DNA"/>
</dbReference>
<evidence type="ECO:0000313" key="5">
    <source>
        <dbReference type="EMBL" id="QEV22142.1"/>
    </source>
</evidence>
<dbReference type="InterPro" id="IPR011006">
    <property type="entry name" value="CheY-like_superfamily"/>
</dbReference>
<dbReference type="GO" id="GO:0006355">
    <property type="term" value="P:regulation of DNA-templated transcription"/>
    <property type="evidence" value="ECO:0007669"/>
    <property type="project" value="InterPro"/>
</dbReference>
<dbReference type="PANTHER" id="PTHR43214">
    <property type="entry name" value="TWO-COMPONENT RESPONSE REGULATOR"/>
    <property type="match status" value="1"/>
</dbReference>
<keyword evidence="2" id="KW-0597">Phosphoprotein</keyword>
<evidence type="ECO:0000256" key="2">
    <source>
        <dbReference type="PROSITE-ProRule" id="PRU00169"/>
    </source>
</evidence>
<dbReference type="GO" id="GO:0000160">
    <property type="term" value="P:phosphorelay signal transduction system"/>
    <property type="evidence" value="ECO:0007669"/>
    <property type="project" value="InterPro"/>
</dbReference>
<reference evidence="5 6" key="1">
    <citation type="submission" date="2017-09" db="EMBL/GenBank/DDBJ databases">
        <authorList>
            <person name="Lee N."/>
            <person name="Cho B.-K."/>
        </authorList>
    </citation>
    <scope>NUCLEOTIDE SEQUENCE [LARGE SCALE GENOMIC DNA]</scope>
    <source>
        <strain evidence="5 6">ATCC 12461</strain>
    </source>
</reference>
<accession>A0A5J6HSG7</accession>
<dbReference type="InterPro" id="IPR001789">
    <property type="entry name" value="Sig_transdc_resp-reg_receiver"/>
</dbReference>
<name>A0A5J6HSG7_STRAD</name>
<evidence type="ECO:0000313" key="6">
    <source>
        <dbReference type="Proteomes" id="UP000326553"/>
    </source>
</evidence>
<dbReference type="PROSITE" id="PS50110">
    <property type="entry name" value="RESPONSE_REGULATORY"/>
    <property type="match status" value="1"/>
</dbReference>
<dbReference type="SMART" id="SM00421">
    <property type="entry name" value="HTH_LUXR"/>
    <property type="match status" value="1"/>
</dbReference>
<dbReference type="CDD" id="cd06170">
    <property type="entry name" value="LuxR_C_like"/>
    <property type="match status" value="1"/>
</dbReference>
<dbReference type="SMART" id="SM00448">
    <property type="entry name" value="REC"/>
    <property type="match status" value="1"/>
</dbReference>
<evidence type="ECO:0000259" key="3">
    <source>
        <dbReference type="PROSITE" id="PS50043"/>
    </source>
</evidence>
<dbReference type="InterPro" id="IPR000792">
    <property type="entry name" value="Tscrpt_reg_LuxR_C"/>
</dbReference>
<gene>
    <name evidence="5" type="ORF">CP975_06740</name>
</gene>
<dbReference type="PRINTS" id="PR00038">
    <property type="entry name" value="HTHLUXR"/>
</dbReference>
<dbReference type="Proteomes" id="UP000326553">
    <property type="component" value="Chromosome"/>
</dbReference>
<feature type="domain" description="Response regulatory" evidence="4">
    <location>
        <begin position="3"/>
        <end position="119"/>
    </location>
</feature>
<dbReference type="PANTHER" id="PTHR43214:SF42">
    <property type="entry name" value="TRANSCRIPTIONAL REGULATORY PROTEIN DESR"/>
    <property type="match status" value="1"/>
</dbReference>
<keyword evidence="6" id="KW-1185">Reference proteome</keyword>
<dbReference type="OrthoDB" id="9808843at2"/>
<dbReference type="SUPFAM" id="SSF46894">
    <property type="entry name" value="C-terminal effector domain of the bipartite response regulators"/>
    <property type="match status" value="1"/>
</dbReference>
<evidence type="ECO:0000259" key="4">
    <source>
        <dbReference type="PROSITE" id="PS50110"/>
    </source>
</evidence>
<dbReference type="AlphaFoldDB" id="A0A5J6HSG7"/>